<dbReference type="Proteomes" id="UP000886803">
    <property type="component" value="Unassembled WGS sequence"/>
</dbReference>
<name>A0A9D2S3F8_9FIRM</name>
<evidence type="ECO:0000313" key="1">
    <source>
        <dbReference type="EMBL" id="HJB42497.1"/>
    </source>
</evidence>
<sequence length="60" mass="6882">MTDFKDFLAEQLQDPEIRAEYEAVMQDVQEKLTVAQAQHQAGRGRPLAEILMESEQKYGV</sequence>
<dbReference type="AlphaFoldDB" id="A0A9D2S3F8"/>
<proteinExistence type="predicted"/>
<accession>A0A9D2S3F8</accession>
<protein>
    <submittedName>
        <fullName evidence="1">Uncharacterized protein</fullName>
    </submittedName>
</protein>
<comment type="caution">
    <text evidence="1">The sequence shown here is derived from an EMBL/GenBank/DDBJ whole genome shotgun (WGS) entry which is preliminary data.</text>
</comment>
<evidence type="ECO:0000313" key="2">
    <source>
        <dbReference type="Proteomes" id="UP000886803"/>
    </source>
</evidence>
<organism evidence="1 2">
    <name type="scientific">Candidatus Gemmiger avicola</name>
    <dbReference type="NCBI Taxonomy" id="2838605"/>
    <lineage>
        <taxon>Bacteria</taxon>
        <taxon>Bacillati</taxon>
        <taxon>Bacillota</taxon>
        <taxon>Clostridia</taxon>
        <taxon>Eubacteriales</taxon>
        <taxon>Gemmiger</taxon>
    </lineage>
</organism>
<reference evidence="1" key="2">
    <citation type="submission" date="2021-04" db="EMBL/GenBank/DDBJ databases">
        <authorList>
            <person name="Gilroy R."/>
        </authorList>
    </citation>
    <scope>NUCLEOTIDE SEQUENCE</scope>
    <source>
        <strain evidence="1">ChiBcec8-13705</strain>
    </source>
</reference>
<gene>
    <name evidence="1" type="ORF">H9945_08365</name>
</gene>
<reference evidence="1" key="1">
    <citation type="journal article" date="2021" name="PeerJ">
        <title>Extensive microbial diversity within the chicken gut microbiome revealed by metagenomics and culture.</title>
        <authorList>
            <person name="Gilroy R."/>
            <person name="Ravi A."/>
            <person name="Getino M."/>
            <person name="Pursley I."/>
            <person name="Horton D.L."/>
            <person name="Alikhan N.F."/>
            <person name="Baker D."/>
            <person name="Gharbi K."/>
            <person name="Hall N."/>
            <person name="Watson M."/>
            <person name="Adriaenssens E.M."/>
            <person name="Foster-Nyarko E."/>
            <person name="Jarju S."/>
            <person name="Secka A."/>
            <person name="Antonio M."/>
            <person name="Oren A."/>
            <person name="Chaudhuri R.R."/>
            <person name="La Ragione R."/>
            <person name="Hildebrand F."/>
            <person name="Pallen M.J."/>
        </authorList>
    </citation>
    <scope>NUCLEOTIDE SEQUENCE</scope>
    <source>
        <strain evidence="1">ChiBcec8-13705</strain>
    </source>
</reference>
<dbReference type="EMBL" id="DWYG01000140">
    <property type="protein sequence ID" value="HJB42497.1"/>
    <property type="molecule type" value="Genomic_DNA"/>
</dbReference>